<organism evidence="3 4">
    <name type="scientific">Mucor saturninus</name>
    <dbReference type="NCBI Taxonomy" id="64648"/>
    <lineage>
        <taxon>Eukaryota</taxon>
        <taxon>Fungi</taxon>
        <taxon>Fungi incertae sedis</taxon>
        <taxon>Mucoromycota</taxon>
        <taxon>Mucoromycotina</taxon>
        <taxon>Mucoromycetes</taxon>
        <taxon>Mucorales</taxon>
        <taxon>Mucorineae</taxon>
        <taxon>Mucoraceae</taxon>
        <taxon>Mucor</taxon>
    </lineage>
</organism>
<feature type="compositionally biased region" description="Low complexity" evidence="1">
    <location>
        <begin position="87"/>
        <end position="97"/>
    </location>
</feature>
<dbReference type="InterPro" id="IPR046616">
    <property type="entry name" value="DUF6729"/>
</dbReference>
<name>A0A8H7V3S5_9FUNG</name>
<keyword evidence="4" id="KW-1185">Reference proteome</keyword>
<feature type="non-terminal residue" evidence="3">
    <location>
        <position position="1"/>
    </location>
</feature>
<protein>
    <recommendedName>
        <fullName evidence="2">DUF6729 domain-containing protein</fullName>
    </recommendedName>
</protein>
<feature type="compositionally biased region" description="Basic residues" evidence="1">
    <location>
        <begin position="1"/>
        <end position="11"/>
    </location>
</feature>
<dbReference type="EMBL" id="JAEPRD010000062">
    <property type="protein sequence ID" value="KAG2202298.1"/>
    <property type="molecule type" value="Genomic_DNA"/>
</dbReference>
<dbReference type="OrthoDB" id="2282351at2759"/>
<feature type="region of interest" description="Disordered" evidence="1">
    <location>
        <begin position="70"/>
        <end position="100"/>
    </location>
</feature>
<evidence type="ECO:0000259" key="2">
    <source>
        <dbReference type="Pfam" id="PF20499"/>
    </source>
</evidence>
<sequence>MSNISLKKKGRPSGSKSKPGSKAPGPKPAHLVNQPRLSFSNVIATQVESSNSELENLSILQDTLVIQQSQATHTNDDMAENNEEHISTTSSQSIGTSEDNRNIGLNIADESINQAAGVDIDVDFTEDSDDIDETQLLDELTEEQFNALENSISIIPENGCLDKYLGGIQDNLKGGNVTSQYINGTFWINPPSVSFSLKQKINPELLYRPRVFVWLPQFLTKTPLHCPTCAKPLLAKEWVQKTKARRIIDLDDCFYLLSVRLKCTNKTTVHTFMGYASSIIRQLPPRVQADFPAVLTHRSGFSKQLVRLLRTQFQNAAGPHRMHQILRTNHTEKFDSIQFQYYDALKDKLNEQNMAKKLVGNVSTATTYPEFSTFNDRNGYNGYVRSANYISYVYCSIIDELRPYMNQHTSLLDGIVLKGDHSFK</sequence>
<dbReference type="AlphaFoldDB" id="A0A8H7V3S5"/>
<feature type="domain" description="DUF6729" evidence="2">
    <location>
        <begin position="185"/>
        <end position="372"/>
    </location>
</feature>
<gene>
    <name evidence="3" type="ORF">INT47_010746</name>
</gene>
<evidence type="ECO:0000313" key="3">
    <source>
        <dbReference type="EMBL" id="KAG2202298.1"/>
    </source>
</evidence>
<evidence type="ECO:0000256" key="1">
    <source>
        <dbReference type="SAM" id="MobiDB-lite"/>
    </source>
</evidence>
<dbReference type="PANTHER" id="PTHR24401">
    <property type="entry name" value="SI:CH211-243P7.3-RELATED"/>
    <property type="match status" value="1"/>
</dbReference>
<feature type="region of interest" description="Disordered" evidence="1">
    <location>
        <begin position="1"/>
        <end position="35"/>
    </location>
</feature>
<evidence type="ECO:0000313" key="4">
    <source>
        <dbReference type="Proteomes" id="UP000603453"/>
    </source>
</evidence>
<dbReference type="Proteomes" id="UP000603453">
    <property type="component" value="Unassembled WGS sequence"/>
</dbReference>
<dbReference type="Pfam" id="PF20499">
    <property type="entry name" value="DUF6729"/>
    <property type="match status" value="1"/>
</dbReference>
<accession>A0A8H7V3S5</accession>
<feature type="compositionally biased region" description="Low complexity" evidence="1">
    <location>
        <begin position="12"/>
        <end position="24"/>
    </location>
</feature>
<reference evidence="3" key="1">
    <citation type="submission" date="2020-12" db="EMBL/GenBank/DDBJ databases">
        <title>Metabolic potential, ecology and presence of endohyphal bacteria is reflected in genomic diversity of Mucoromycotina.</title>
        <authorList>
            <person name="Muszewska A."/>
            <person name="Okrasinska A."/>
            <person name="Steczkiewicz K."/>
            <person name="Drgas O."/>
            <person name="Orlowska M."/>
            <person name="Perlinska-Lenart U."/>
            <person name="Aleksandrzak-Piekarczyk T."/>
            <person name="Szatraj K."/>
            <person name="Zielenkiewicz U."/>
            <person name="Pilsyk S."/>
            <person name="Malc E."/>
            <person name="Mieczkowski P."/>
            <person name="Kruszewska J.S."/>
            <person name="Biernat P."/>
            <person name="Pawlowska J."/>
        </authorList>
    </citation>
    <scope>NUCLEOTIDE SEQUENCE</scope>
    <source>
        <strain evidence="3">WA0000017839</strain>
    </source>
</reference>
<comment type="caution">
    <text evidence="3">The sequence shown here is derived from an EMBL/GenBank/DDBJ whole genome shotgun (WGS) entry which is preliminary data.</text>
</comment>
<proteinExistence type="predicted"/>
<dbReference type="PANTHER" id="PTHR24401:SF29">
    <property type="entry name" value="SI:CH211-243P7.3-RELATED"/>
    <property type="match status" value="1"/>
</dbReference>